<evidence type="ECO:0000256" key="1">
    <source>
        <dbReference type="SAM" id="Phobius"/>
    </source>
</evidence>
<comment type="caution">
    <text evidence="3">The sequence shown here is derived from an EMBL/GenBank/DDBJ whole genome shotgun (WGS) entry which is preliminary data.</text>
</comment>
<accession>A0ABU1I084</accession>
<keyword evidence="4" id="KW-1185">Reference proteome</keyword>
<dbReference type="Proteomes" id="UP001260188">
    <property type="component" value="Unassembled WGS sequence"/>
</dbReference>
<feature type="signal peptide" evidence="2">
    <location>
        <begin position="1"/>
        <end position="27"/>
    </location>
</feature>
<keyword evidence="1" id="KW-0812">Transmembrane</keyword>
<dbReference type="EMBL" id="JAVIZA010000001">
    <property type="protein sequence ID" value="MDR6167282.1"/>
    <property type="molecule type" value="Genomic_DNA"/>
</dbReference>
<name>A0ABU1I084_9MICO</name>
<evidence type="ECO:0000313" key="3">
    <source>
        <dbReference type="EMBL" id="MDR6167282.1"/>
    </source>
</evidence>
<dbReference type="RefSeq" id="WP_309665765.1">
    <property type="nucleotide sequence ID" value="NZ_JAVIZA010000001.1"/>
</dbReference>
<evidence type="ECO:0000313" key="4">
    <source>
        <dbReference type="Proteomes" id="UP001260188"/>
    </source>
</evidence>
<feature type="chain" id="PRO_5047100498" description="DUF916 domain-containing protein" evidence="2">
    <location>
        <begin position="28"/>
        <end position="326"/>
    </location>
</feature>
<protein>
    <recommendedName>
        <fullName evidence="5">DUF916 domain-containing protein</fullName>
    </recommendedName>
</protein>
<evidence type="ECO:0000256" key="2">
    <source>
        <dbReference type="SAM" id="SignalP"/>
    </source>
</evidence>
<proteinExistence type="predicted"/>
<keyword evidence="1" id="KW-1133">Transmembrane helix</keyword>
<feature type="transmembrane region" description="Helical" evidence="1">
    <location>
        <begin position="300"/>
        <end position="321"/>
    </location>
</feature>
<organism evidence="3 4">
    <name type="scientific">Microbacterium paludicola</name>
    <dbReference type="NCBI Taxonomy" id="300019"/>
    <lineage>
        <taxon>Bacteria</taxon>
        <taxon>Bacillati</taxon>
        <taxon>Actinomycetota</taxon>
        <taxon>Actinomycetes</taxon>
        <taxon>Micrococcales</taxon>
        <taxon>Microbacteriaceae</taxon>
        <taxon>Microbacterium</taxon>
    </lineage>
</organism>
<reference evidence="3 4" key="1">
    <citation type="submission" date="2023-08" db="EMBL/GenBank/DDBJ databases">
        <title>Functional and genomic diversity of the sorghum phyllosphere microbiome.</title>
        <authorList>
            <person name="Shade A."/>
        </authorList>
    </citation>
    <scope>NUCLEOTIDE SEQUENCE [LARGE SCALE GENOMIC DNA]</scope>
    <source>
        <strain evidence="3 4">SORGH_AS_0919</strain>
    </source>
</reference>
<keyword evidence="1" id="KW-0472">Membrane</keyword>
<evidence type="ECO:0008006" key="5">
    <source>
        <dbReference type="Google" id="ProtNLM"/>
    </source>
</evidence>
<keyword evidence="2" id="KW-0732">Signal</keyword>
<gene>
    <name evidence="3" type="ORF">QE367_001486</name>
</gene>
<sequence length="326" mass="32149">MPRILPVRAVLLAVGVLAALTASASLAVVPASAAAPEPPAIEWGVVPADAAGPDGRVSLRHTIDPGAAITDAIAVTNHSVEPAVFTVAAGDGVVGADGAYDVRADDPEAGGAWIDVGGLDGDGLALAAGETRVLPVTITVPADATPGDHPAGIVVGLSAEGSGVTVTHRVGVRVHLQVAGDIAPALRIDAATASFTPSWIPFAPGTLTVEYQVTNTGNIRFGASGAAEAAGPLGLLPGGGVAEAFEVLPGGTATQRIELPLAPLFLAAGEVTVTPISLGDDRVPLPEPASSGFSSPAVPWSSIAVLAAGAGIIALAAVIVVRRRTR</sequence>